<protein>
    <submittedName>
        <fullName evidence="6">Dehydrogenase</fullName>
    </submittedName>
</protein>
<dbReference type="SUPFAM" id="SSF50129">
    <property type="entry name" value="GroES-like"/>
    <property type="match status" value="1"/>
</dbReference>
<comment type="caution">
    <text evidence="6">The sequence shown here is derived from an EMBL/GenBank/DDBJ whole genome shotgun (WGS) entry which is preliminary data.</text>
</comment>
<name>A0A3L6ZPB6_9MICO</name>
<evidence type="ECO:0000256" key="1">
    <source>
        <dbReference type="ARBA" id="ARBA00001947"/>
    </source>
</evidence>
<accession>A0A3L6ZPB6</accession>
<evidence type="ECO:0000256" key="2">
    <source>
        <dbReference type="ARBA" id="ARBA00008072"/>
    </source>
</evidence>
<dbReference type="InterPro" id="IPR011032">
    <property type="entry name" value="GroES-like_sf"/>
</dbReference>
<dbReference type="PANTHER" id="PTHR43350:SF19">
    <property type="entry name" value="D-GULOSIDE 3-DEHYDROGENASE"/>
    <property type="match status" value="1"/>
</dbReference>
<dbReference type="AlphaFoldDB" id="A0A3L6ZPB6"/>
<reference evidence="6 7" key="1">
    <citation type="submission" date="2018-10" db="EMBL/GenBank/DDBJ databases">
        <authorList>
            <person name="Li J."/>
        </authorList>
    </citation>
    <scope>NUCLEOTIDE SEQUENCE [LARGE SCALE GENOMIC DNA]</scope>
    <source>
        <strain evidence="6 7">CCTCC AB209002</strain>
    </source>
</reference>
<dbReference type="Gene3D" id="3.40.50.720">
    <property type="entry name" value="NAD(P)-binding Rossmann-like Domain"/>
    <property type="match status" value="1"/>
</dbReference>
<comment type="similarity">
    <text evidence="2">Belongs to the zinc-containing alcohol dehydrogenase family.</text>
</comment>
<dbReference type="RefSeq" id="WP_121673743.1">
    <property type="nucleotide sequence ID" value="NZ_BMXM01000010.1"/>
</dbReference>
<dbReference type="EMBL" id="RCUV01000018">
    <property type="protein sequence ID" value="RLP68882.1"/>
    <property type="molecule type" value="Genomic_DNA"/>
</dbReference>
<dbReference type="GO" id="GO:0046872">
    <property type="term" value="F:metal ion binding"/>
    <property type="evidence" value="ECO:0007669"/>
    <property type="project" value="UniProtKB-KW"/>
</dbReference>
<proteinExistence type="inferred from homology"/>
<dbReference type="GO" id="GO:0016491">
    <property type="term" value="F:oxidoreductase activity"/>
    <property type="evidence" value="ECO:0007669"/>
    <property type="project" value="UniProtKB-KW"/>
</dbReference>
<dbReference type="InterPro" id="IPR036291">
    <property type="entry name" value="NAD(P)-bd_dom_sf"/>
</dbReference>
<evidence type="ECO:0000256" key="3">
    <source>
        <dbReference type="ARBA" id="ARBA00022723"/>
    </source>
</evidence>
<keyword evidence="5" id="KW-0560">Oxidoreductase</keyword>
<dbReference type="PANTHER" id="PTHR43350">
    <property type="entry name" value="NAD-DEPENDENT ALCOHOL DEHYDROGENASE"/>
    <property type="match status" value="1"/>
</dbReference>
<sequence>MQSMQVTQEKTVALVEVDDDAPLGEFEVRGRTLVTLISPGTELASAFAPADASAVEYPKSIGYAAVFEIEEIGSKVTRHAVGARVFSMGPHRSQQREHEERVVELPDGLAPEVAVFARLIAVPAAALITTAARPGDRVGIVGLGLVGHLGAKAFHASGYRVTAWDPVAKRREGLGAGIRVLEAPVLDDPDDVFELVVDASGHDGATVQAASVVARNGELVLTGTPWAKRSEATAHDLLTMIFHRYLHVRSGWEWQLPTTPSDFRQGSVLSNFRLALNWLANGDVTVDGLSETLSPGSAQRAFDSLDSRGAGPLTYVFDWSLLRE</sequence>
<evidence type="ECO:0000256" key="4">
    <source>
        <dbReference type="ARBA" id="ARBA00022833"/>
    </source>
</evidence>
<organism evidence="6 7">
    <name type="scientific">Mycetocola manganoxydans</name>
    <dbReference type="NCBI Taxonomy" id="699879"/>
    <lineage>
        <taxon>Bacteria</taxon>
        <taxon>Bacillati</taxon>
        <taxon>Actinomycetota</taxon>
        <taxon>Actinomycetes</taxon>
        <taxon>Micrococcales</taxon>
        <taxon>Microbacteriaceae</taxon>
        <taxon>Mycetocola</taxon>
    </lineage>
</organism>
<evidence type="ECO:0000256" key="5">
    <source>
        <dbReference type="ARBA" id="ARBA00023002"/>
    </source>
</evidence>
<evidence type="ECO:0000313" key="7">
    <source>
        <dbReference type="Proteomes" id="UP000270299"/>
    </source>
</evidence>
<dbReference type="SUPFAM" id="SSF51735">
    <property type="entry name" value="NAD(P)-binding Rossmann-fold domains"/>
    <property type="match status" value="1"/>
</dbReference>
<keyword evidence="4" id="KW-0862">Zinc</keyword>
<keyword evidence="7" id="KW-1185">Reference proteome</keyword>
<evidence type="ECO:0000313" key="6">
    <source>
        <dbReference type="EMBL" id="RLP68882.1"/>
    </source>
</evidence>
<dbReference type="Proteomes" id="UP000270299">
    <property type="component" value="Unassembled WGS sequence"/>
</dbReference>
<gene>
    <name evidence="6" type="ORF">D9V29_12965</name>
</gene>
<keyword evidence="3" id="KW-0479">Metal-binding</keyword>
<dbReference type="Gene3D" id="3.90.180.10">
    <property type="entry name" value="Medium-chain alcohol dehydrogenases, catalytic domain"/>
    <property type="match status" value="2"/>
</dbReference>
<dbReference type="OrthoDB" id="9781588at2"/>
<comment type="cofactor">
    <cofactor evidence="1">
        <name>Zn(2+)</name>
        <dbReference type="ChEBI" id="CHEBI:29105"/>
    </cofactor>
</comment>